<dbReference type="Gene3D" id="2.140.10.10">
    <property type="entry name" value="Quinoprotein alcohol dehydrogenase-like superfamily"/>
    <property type="match status" value="2"/>
</dbReference>
<evidence type="ECO:0000256" key="2">
    <source>
        <dbReference type="ARBA" id="ARBA00008156"/>
    </source>
</evidence>
<evidence type="ECO:0000256" key="6">
    <source>
        <dbReference type="ARBA" id="ARBA00023002"/>
    </source>
</evidence>
<evidence type="ECO:0000256" key="3">
    <source>
        <dbReference type="ARBA" id="ARBA00022617"/>
    </source>
</evidence>
<evidence type="ECO:0000256" key="5">
    <source>
        <dbReference type="ARBA" id="ARBA00022729"/>
    </source>
</evidence>
<evidence type="ECO:0000259" key="10">
    <source>
        <dbReference type="PROSITE" id="PS51007"/>
    </source>
</evidence>
<organism evidence="11 12">
    <name type="scientific">Spirosoma foliorum</name>
    <dbReference type="NCBI Taxonomy" id="2710596"/>
    <lineage>
        <taxon>Bacteria</taxon>
        <taxon>Pseudomonadati</taxon>
        <taxon>Bacteroidota</taxon>
        <taxon>Cytophagia</taxon>
        <taxon>Cytophagales</taxon>
        <taxon>Cytophagaceae</taxon>
        <taxon>Spirosoma</taxon>
    </lineage>
</organism>
<reference evidence="11 12" key="1">
    <citation type="submission" date="2020-07" db="EMBL/GenBank/DDBJ databases">
        <title>Spirosoma foliorum sp. nov., isolated from the leaves on the Nejang mountain Korea, Republic of.</title>
        <authorList>
            <person name="Ho H."/>
            <person name="Lee Y.-J."/>
            <person name="Nurcahyanto D.-A."/>
            <person name="Kim S.-G."/>
        </authorList>
    </citation>
    <scope>NUCLEOTIDE SEQUENCE [LARGE SCALE GENOMIC DNA]</scope>
    <source>
        <strain evidence="11 12">PL0136</strain>
    </source>
</reference>
<feature type="domain" description="Cytochrome c" evidence="10">
    <location>
        <begin position="476"/>
        <end position="553"/>
    </location>
</feature>
<keyword evidence="7 8" id="KW-0408">Iron</keyword>
<evidence type="ECO:0000313" key="11">
    <source>
        <dbReference type="EMBL" id="QMW04265.1"/>
    </source>
</evidence>
<dbReference type="RefSeq" id="WP_182461519.1">
    <property type="nucleotide sequence ID" value="NZ_CP059732.1"/>
</dbReference>
<evidence type="ECO:0000256" key="4">
    <source>
        <dbReference type="ARBA" id="ARBA00022723"/>
    </source>
</evidence>
<dbReference type="InterPro" id="IPR009056">
    <property type="entry name" value="Cyt_c-like_dom"/>
</dbReference>
<feature type="chain" id="PRO_5028940981" evidence="9">
    <location>
        <begin position="19"/>
        <end position="713"/>
    </location>
</feature>
<evidence type="ECO:0000313" key="12">
    <source>
        <dbReference type="Proteomes" id="UP000515369"/>
    </source>
</evidence>
<keyword evidence="6" id="KW-0560">Oxidoreductase</keyword>
<dbReference type="GO" id="GO:0016020">
    <property type="term" value="C:membrane"/>
    <property type="evidence" value="ECO:0007669"/>
    <property type="project" value="InterPro"/>
</dbReference>
<dbReference type="GO" id="GO:0009055">
    <property type="term" value="F:electron transfer activity"/>
    <property type="evidence" value="ECO:0007669"/>
    <property type="project" value="InterPro"/>
</dbReference>
<dbReference type="AlphaFoldDB" id="A0A7G5GZH3"/>
<accession>A0A7G5GZH3</accession>
<dbReference type="InterPro" id="IPR002372">
    <property type="entry name" value="PQQ_rpt_dom"/>
</dbReference>
<comment type="cofactor">
    <cofactor evidence="1">
        <name>pyrroloquinoline quinone</name>
        <dbReference type="ChEBI" id="CHEBI:58442"/>
    </cofactor>
</comment>
<dbReference type="GO" id="GO:0020037">
    <property type="term" value="F:heme binding"/>
    <property type="evidence" value="ECO:0007669"/>
    <property type="project" value="InterPro"/>
</dbReference>
<evidence type="ECO:0000256" key="1">
    <source>
        <dbReference type="ARBA" id="ARBA00001931"/>
    </source>
</evidence>
<dbReference type="GO" id="GO:0046872">
    <property type="term" value="F:metal ion binding"/>
    <property type="evidence" value="ECO:0007669"/>
    <property type="project" value="UniProtKB-KW"/>
</dbReference>
<dbReference type="InterPro" id="IPR018391">
    <property type="entry name" value="PQQ_b-propeller_rpt"/>
</dbReference>
<dbReference type="SMART" id="SM00564">
    <property type="entry name" value="PQQ"/>
    <property type="match status" value="4"/>
</dbReference>
<keyword evidence="4 8" id="KW-0479">Metal-binding</keyword>
<proteinExistence type="inferred from homology"/>
<evidence type="ECO:0000256" key="9">
    <source>
        <dbReference type="SAM" id="SignalP"/>
    </source>
</evidence>
<dbReference type="EMBL" id="CP059732">
    <property type="protein sequence ID" value="QMW04265.1"/>
    <property type="molecule type" value="Genomic_DNA"/>
</dbReference>
<dbReference type="GO" id="GO:0048038">
    <property type="term" value="F:quinone binding"/>
    <property type="evidence" value="ECO:0007669"/>
    <property type="project" value="InterPro"/>
</dbReference>
<dbReference type="Pfam" id="PF01011">
    <property type="entry name" value="PQQ"/>
    <property type="match status" value="2"/>
</dbReference>
<dbReference type="GO" id="GO:0016614">
    <property type="term" value="F:oxidoreductase activity, acting on CH-OH group of donors"/>
    <property type="evidence" value="ECO:0007669"/>
    <property type="project" value="InterPro"/>
</dbReference>
<dbReference type="InterPro" id="IPR011047">
    <property type="entry name" value="Quinoprotein_ADH-like_sf"/>
</dbReference>
<dbReference type="SUPFAM" id="SSF46626">
    <property type="entry name" value="Cytochrome c"/>
    <property type="match status" value="1"/>
</dbReference>
<dbReference type="PANTHER" id="PTHR32303:SF4">
    <property type="entry name" value="QUINOPROTEIN GLUCOSE DEHYDROGENASE"/>
    <property type="match status" value="1"/>
</dbReference>
<dbReference type="SUPFAM" id="SSF50998">
    <property type="entry name" value="Quinoprotein alcohol dehydrogenase-like"/>
    <property type="match status" value="1"/>
</dbReference>
<gene>
    <name evidence="11" type="ORF">H3H32_04755</name>
</gene>
<feature type="signal peptide" evidence="9">
    <location>
        <begin position="1"/>
        <end position="18"/>
    </location>
</feature>
<dbReference type="InterPro" id="IPR036909">
    <property type="entry name" value="Cyt_c-like_dom_sf"/>
</dbReference>
<dbReference type="PROSITE" id="PS51007">
    <property type="entry name" value="CYTC"/>
    <property type="match status" value="1"/>
</dbReference>
<dbReference type="CDD" id="cd10280">
    <property type="entry name" value="PQQ_mGDH"/>
    <property type="match status" value="1"/>
</dbReference>
<keyword evidence="5 9" id="KW-0732">Signal</keyword>
<sequence length="713" mass="77390">MKRFLLPLLFLSATLFIAATLTNKFDPPGSGNDWPEYLGGPDRNHYSTLTQIDTTNVSKLKLAWEYHTLDSGQIQCNPIIKNGVLFGMTATTQPFALNAATGEHIWTRKDTTTVRAMARSGSTSRGVTYWEKGDDKRILFTNGPWLYAIEAATGKPVNSFGDQGRTSLKAGLGPTAKDKSVISNTPGTVYGDLIIMPMRLSEGADAALGHIQAFNIQTGKLAWVFHTIPQPGEFGYETWPKDTYKNTDVGAANNWSGMAVDRQRGILYVPTGSAAFDFYGGNRLGANLFANCLLALDAKTGKRLWHFQLVHHDILDRDAPAPPNLVTVTHNGKKVDAVAQVSKQGYVFLFDRVTGKPLFPIKETPMPASDVEGEKAWPTQPIPTKPAPYARNILTEVDINPLAENRAELQETLRKSRYQGAFTPLSKGGTIIYPGLDGGAEYGGAAVDPDGIMYVNSNEMAWLISLNKKMSKDQLAQLSPGQRVYTTTCAQCHGAERKGNPASGFPSLVDIGKRRDRAFVNNIVSNGKGMMPAFPSLSAKQKESLLAFLFGDERKEQSHDTEPGLSKAEQAKTKVPYQISGYSKFLDKNGYPAVSPPWGTLNAINLNTGEYVWKTVLGNYPELKTKEPTGSESYGGPVITAGGVLFIAGTKDGLFKAYSRKTGKLLWQTKLPAAAFATPSTYEVNGKQYVVLACGGTKLGAAKGDSYVAFALP</sequence>
<keyword evidence="3 8" id="KW-0349">Heme</keyword>
<dbReference type="Proteomes" id="UP000515369">
    <property type="component" value="Chromosome"/>
</dbReference>
<protein>
    <submittedName>
        <fullName evidence="11">PQQ-binding-like beta-propeller repeat protein</fullName>
    </submittedName>
</protein>
<keyword evidence="12" id="KW-1185">Reference proteome</keyword>
<dbReference type="PANTHER" id="PTHR32303">
    <property type="entry name" value="QUINOPROTEIN ALCOHOL DEHYDROGENASE (CYTOCHROME C)"/>
    <property type="match status" value="1"/>
</dbReference>
<dbReference type="InterPro" id="IPR017511">
    <property type="entry name" value="PQQ_mDH"/>
</dbReference>
<name>A0A7G5GZH3_9BACT</name>
<evidence type="ECO:0000256" key="7">
    <source>
        <dbReference type="ARBA" id="ARBA00023004"/>
    </source>
</evidence>
<comment type="similarity">
    <text evidence="2">Belongs to the bacterial PQQ dehydrogenase family.</text>
</comment>
<evidence type="ECO:0000256" key="8">
    <source>
        <dbReference type="PROSITE-ProRule" id="PRU00433"/>
    </source>
</evidence>
<dbReference type="KEGG" id="sfol:H3H32_04755"/>